<dbReference type="PANTHER" id="PTHR34797">
    <property type="entry name" value="ATG8-INTERACTING PROTEIN 2"/>
    <property type="match status" value="1"/>
</dbReference>
<dbReference type="InterPro" id="IPR040304">
    <property type="entry name" value="ATG8-IP-1/2"/>
</dbReference>
<gene>
    <name evidence="3" type="ORF">JRO89_XS01G0319500</name>
</gene>
<dbReference type="PANTHER" id="PTHR34797:SF1">
    <property type="entry name" value="ATG8-INTERACTING PROTEIN 2"/>
    <property type="match status" value="1"/>
</dbReference>
<keyword evidence="2" id="KW-1133">Transmembrane helix</keyword>
<proteinExistence type="predicted"/>
<feature type="transmembrane region" description="Helical" evidence="2">
    <location>
        <begin position="317"/>
        <end position="334"/>
    </location>
</feature>
<feature type="region of interest" description="Disordered" evidence="1">
    <location>
        <begin position="264"/>
        <end position="294"/>
    </location>
</feature>
<protein>
    <recommendedName>
        <fullName evidence="5">ATG8-interacting protein 1</fullName>
    </recommendedName>
</protein>
<evidence type="ECO:0000313" key="4">
    <source>
        <dbReference type="Proteomes" id="UP000827721"/>
    </source>
</evidence>
<evidence type="ECO:0008006" key="5">
    <source>
        <dbReference type="Google" id="ProtNLM"/>
    </source>
</evidence>
<feature type="region of interest" description="Disordered" evidence="1">
    <location>
        <begin position="86"/>
        <end position="110"/>
    </location>
</feature>
<evidence type="ECO:0000313" key="3">
    <source>
        <dbReference type="EMBL" id="KAH7577947.1"/>
    </source>
</evidence>
<reference evidence="3 4" key="1">
    <citation type="submission" date="2021-02" db="EMBL/GenBank/DDBJ databases">
        <title>Plant Genome Project.</title>
        <authorList>
            <person name="Zhang R.-G."/>
        </authorList>
    </citation>
    <scope>NUCLEOTIDE SEQUENCE [LARGE SCALE GENOMIC DNA]</scope>
    <source>
        <tissue evidence="3">Leaves</tissue>
    </source>
</reference>
<comment type="caution">
    <text evidence="3">The sequence shown here is derived from an EMBL/GenBank/DDBJ whole genome shotgun (WGS) entry which is preliminary data.</text>
</comment>
<dbReference type="Proteomes" id="UP000827721">
    <property type="component" value="Unassembled WGS sequence"/>
</dbReference>
<name>A0ABQ8IP97_9ROSI</name>
<dbReference type="EMBL" id="JAFEMO010000001">
    <property type="protein sequence ID" value="KAH7577947.1"/>
    <property type="molecule type" value="Genomic_DNA"/>
</dbReference>
<sequence length="390" mass="42610">MIPVGSYVQSMAQKYKTTFAFLGAVSLNLTRNAVVSISSPVYLIALDPVRLGAPLKLERMADNEGEENTSRGNEWEVVSLTASTYAAAPGPKNAEQNDDGKSDAAEENEAGTSHALFMSGHFVFPPSEHENLPLEPEPAKTEIHNEPEGKDVISEFDAKEGGKDVISEFDAKEGGRSSGKDDEENWTKELSVHNEFPGIQFFDEKGNKLSIHGTEFEEGTTLKGLNLSDKEESIYSAANFSSFHGEAALSGSIAYDENIETPELTEPSEQGLDLSADASNSKKPAKDDEHTGSDLPCEAWWKRRAASFCAHAKEANTIWSIFIAAAVMGIVVIGQRWQQERWQALQLKWQISINDEKASRMLGPITRLKDAIVGGHRRGSFVRGSSTSDN</sequence>
<evidence type="ECO:0000256" key="1">
    <source>
        <dbReference type="SAM" id="MobiDB-lite"/>
    </source>
</evidence>
<keyword evidence="2" id="KW-0812">Transmembrane</keyword>
<accession>A0ABQ8IP97</accession>
<evidence type="ECO:0000256" key="2">
    <source>
        <dbReference type="SAM" id="Phobius"/>
    </source>
</evidence>
<organism evidence="3 4">
    <name type="scientific">Xanthoceras sorbifolium</name>
    <dbReference type="NCBI Taxonomy" id="99658"/>
    <lineage>
        <taxon>Eukaryota</taxon>
        <taxon>Viridiplantae</taxon>
        <taxon>Streptophyta</taxon>
        <taxon>Embryophyta</taxon>
        <taxon>Tracheophyta</taxon>
        <taxon>Spermatophyta</taxon>
        <taxon>Magnoliopsida</taxon>
        <taxon>eudicotyledons</taxon>
        <taxon>Gunneridae</taxon>
        <taxon>Pentapetalae</taxon>
        <taxon>rosids</taxon>
        <taxon>malvids</taxon>
        <taxon>Sapindales</taxon>
        <taxon>Sapindaceae</taxon>
        <taxon>Xanthoceroideae</taxon>
        <taxon>Xanthoceras</taxon>
    </lineage>
</organism>
<keyword evidence="2" id="KW-0472">Membrane</keyword>
<keyword evidence="4" id="KW-1185">Reference proteome</keyword>